<evidence type="ECO:0008006" key="5">
    <source>
        <dbReference type="Google" id="ProtNLM"/>
    </source>
</evidence>
<protein>
    <recommendedName>
        <fullName evidence="5">FoF1-type ATP synthase assembly protein I</fullName>
    </recommendedName>
</protein>
<evidence type="ECO:0000256" key="2">
    <source>
        <dbReference type="SAM" id="Phobius"/>
    </source>
</evidence>
<dbReference type="Proteomes" id="UP000198825">
    <property type="component" value="Chromosome I"/>
</dbReference>
<keyword evidence="2" id="KW-0812">Transmembrane</keyword>
<dbReference type="InterPro" id="IPR025445">
    <property type="entry name" value="DUF4191"/>
</dbReference>
<proteinExistence type="predicted"/>
<name>A0A1H2MSF1_9ACTN</name>
<feature type="transmembrane region" description="Helical" evidence="2">
    <location>
        <begin position="76"/>
        <end position="95"/>
    </location>
</feature>
<keyword evidence="2" id="KW-1133">Transmembrane helix</keyword>
<evidence type="ECO:0000313" key="4">
    <source>
        <dbReference type="Proteomes" id="UP000198825"/>
    </source>
</evidence>
<dbReference type="Pfam" id="PF13829">
    <property type="entry name" value="DUF4191"/>
    <property type="match status" value="1"/>
</dbReference>
<keyword evidence="4" id="KW-1185">Reference proteome</keyword>
<evidence type="ECO:0000313" key="3">
    <source>
        <dbReference type="EMBL" id="SDU96080.1"/>
    </source>
</evidence>
<evidence type="ECO:0000256" key="1">
    <source>
        <dbReference type="SAM" id="MobiDB-lite"/>
    </source>
</evidence>
<keyword evidence="2" id="KW-0472">Membrane</keyword>
<dbReference type="STRING" id="546874.SAMN04488544_2618"/>
<feature type="transmembrane region" description="Helical" evidence="2">
    <location>
        <begin position="101"/>
        <end position="121"/>
    </location>
</feature>
<feature type="compositionally biased region" description="Basic and acidic residues" evidence="1">
    <location>
        <begin position="42"/>
        <end position="56"/>
    </location>
</feature>
<feature type="region of interest" description="Disordered" evidence="1">
    <location>
        <begin position="254"/>
        <end position="279"/>
    </location>
</feature>
<dbReference type="OrthoDB" id="8479889at2"/>
<accession>A0A1H2MSF1</accession>
<feature type="region of interest" description="Disordered" evidence="1">
    <location>
        <begin position="1"/>
        <end position="56"/>
    </location>
</feature>
<organism evidence="3 4">
    <name type="scientific">Microlunatus sagamiharensis</name>
    <dbReference type="NCBI Taxonomy" id="546874"/>
    <lineage>
        <taxon>Bacteria</taxon>
        <taxon>Bacillati</taxon>
        <taxon>Actinomycetota</taxon>
        <taxon>Actinomycetes</taxon>
        <taxon>Propionibacteriales</taxon>
        <taxon>Propionibacteriaceae</taxon>
        <taxon>Microlunatus</taxon>
    </lineage>
</organism>
<dbReference type="AlphaFoldDB" id="A0A1H2MSF1"/>
<dbReference type="RefSeq" id="WP_091074981.1">
    <property type="nucleotide sequence ID" value="NZ_LT629799.1"/>
</dbReference>
<gene>
    <name evidence="3" type="ORF">SAMN04488544_2618</name>
</gene>
<sequence length="279" mass="30438">MAERRTTTRTGSTAVTPAKGAQATKTPTAKEAKAQAKAARAAIKERRKNSTDPADMGRFRQIGQAYKVTHEFDPQLPWLLAAAFLVPVAIGVAVGLLWDHLIYLVVMGLLVGLLLAMMLLVRRAKRATYKRYAGQTGSAEVALSMLPKQWVSSPVVAATRQRDVVHRTIGPGGLVLIGEGEASRVRPLLQSEARKHERVAYGITVTTLVMGDAPNQVPLDKLADRIRKLPKTLESNQVTDLKQRLRALDAVRPVIGMPKGPMPGDPRHVRSSRQATRGR</sequence>
<reference evidence="4" key="1">
    <citation type="submission" date="2016-10" db="EMBL/GenBank/DDBJ databases">
        <authorList>
            <person name="Varghese N."/>
            <person name="Submissions S."/>
        </authorList>
    </citation>
    <scope>NUCLEOTIDE SEQUENCE [LARGE SCALE GENOMIC DNA]</scope>
    <source>
        <strain evidence="4">DSM 21743</strain>
    </source>
</reference>
<dbReference type="EMBL" id="LT629799">
    <property type="protein sequence ID" value="SDU96080.1"/>
    <property type="molecule type" value="Genomic_DNA"/>
</dbReference>